<gene>
    <name evidence="2" type="ORF">pclt_cds_294</name>
</gene>
<evidence type="ECO:0000256" key="1">
    <source>
        <dbReference type="SAM" id="Phobius"/>
    </source>
</evidence>
<keyword evidence="1" id="KW-1133">Transmembrane helix</keyword>
<reference evidence="2" key="1">
    <citation type="journal article" date="2019" name="Front. Microbiol.">
        <title>Pandoravirus Celtis Illustrates the Microevolution Processes at Work in the Giant Pandoraviridae Genomes.</title>
        <authorList>
            <person name="Legendre M."/>
            <person name="Alempic J.M."/>
            <person name="Philippe N."/>
            <person name="Lartigue A."/>
            <person name="Jeudy S."/>
            <person name="Poirot O."/>
            <person name="Ta N.T."/>
            <person name="Nin S."/>
            <person name="Coute Y."/>
            <person name="Abergel C."/>
            <person name="Claverie J.M."/>
        </authorList>
    </citation>
    <scope>NUCLEOTIDE SEQUENCE</scope>
</reference>
<organism evidence="2 3">
    <name type="scientific">Pandoravirus celtis</name>
    <dbReference type="NCBI Taxonomy" id="2568002"/>
    <lineage>
        <taxon>Viruses</taxon>
        <taxon>Pandoravirus</taxon>
    </lineage>
</organism>
<feature type="transmembrane region" description="Helical" evidence="1">
    <location>
        <begin position="12"/>
        <end position="33"/>
    </location>
</feature>
<accession>A0A4D6EHF4</accession>
<name>A0A4D6EHF4_9VIRU</name>
<keyword evidence="1" id="KW-0812">Transmembrane</keyword>
<evidence type="ECO:0000313" key="2">
    <source>
        <dbReference type="EMBL" id="QBZ80892.1"/>
    </source>
</evidence>
<proteinExistence type="predicted"/>
<dbReference type="EMBL" id="MK174290">
    <property type="protein sequence ID" value="QBZ80892.1"/>
    <property type="molecule type" value="Genomic_DNA"/>
</dbReference>
<evidence type="ECO:0000313" key="3">
    <source>
        <dbReference type="Proteomes" id="UP001237152"/>
    </source>
</evidence>
<keyword evidence="1" id="KW-0472">Membrane</keyword>
<protein>
    <submittedName>
        <fullName evidence="2">Uncharacterized protein</fullName>
    </submittedName>
</protein>
<dbReference type="Proteomes" id="UP001237152">
    <property type="component" value="Segment"/>
</dbReference>
<sequence>MRRPHAHRATLIVAAAGIAVTLGILMAVLWALAQRAQARRSVLVRKRYDERRAACPDVHFDAPLGEQFCADALARFPPPDHPHPTAAFGADLFWSGAIEWMTDRVGGVVRRRLYWTDAWTTLVANAAAPIDGRCALIIDPVAGRVTATTRRPLPLTDTDRNALVVIALLAGQPHAIGRRPLPPRTFERPS</sequence>